<keyword evidence="2" id="KW-1185">Reference proteome</keyword>
<comment type="caution">
    <text evidence="1">The sequence shown here is derived from an EMBL/GenBank/DDBJ whole genome shotgun (WGS) entry which is preliminary data.</text>
</comment>
<dbReference type="Proteomes" id="UP000186955">
    <property type="component" value="Unassembled WGS sequence"/>
</dbReference>
<dbReference type="STRING" id="1316194.A0A1Q5UD70"/>
<reference evidence="1 2" key="1">
    <citation type="submission" date="2016-10" db="EMBL/GenBank/DDBJ databases">
        <title>Genome sequence of the ascomycete fungus Penicillium subrubescens.</title>
        <authorList>
            <person name="De Vries R.P."/>
            <person name="Peng M."/>
            <person name="Dilokpimol A."/>
            <person name="Hilden K."/>
            <person name="Makela M.R."/>
            <person name="Grigoriev I."/>
            <person name="Riley R."/>
            <person name="Granchi Z."/>
        </authorList>
    </citation>
    <scope>NUCLEOTIDE SEQUENCE [LARGE SCALE GENOMIC DNA]</scope>
    <source>
        <strain evidence="1 2">CBS 132785</strain>
    </source>
</reference>
<name>A0A1Q5UD70_9EURO</name>
<accession>A0A1Q5UD70</accession>
<sequence length="219" mass="23801">MAEDGARPSSDSNRNSWVMSSTPASAIPFLRDEEVATSAHGITVALALAEPVVYLPHFDPADTRSVMLSGHLRLRLTRTVKIKKVELVFKGVAQKKIPNGNSTRVTAGGGIPWNDRAAAIAGEEFVDHNRNNLLGDLSDGCQAGPIEMELNVQIPNCQSIKGKDEMQKLRCDATYESIEISHRIMRAGEDYFDQVSASTENANNNALAVSCTNKPSRHV</sequence>
<evidence type="ECO:0000313" key="1">
    <source>
        <dbReference type="EMBL" id="OKP10399.1"/>
    </source>
</evidence>
<protein>
    <submittedName>
        <fullName evidence="1">Uncharacterized protein</fullName>
    </submittedName>
</protein>
<dbReference type="AlphaFoldDB" id="A0A1Q5UD70"/>
<organism evidence="1 2">
    <name type="scientific">Penicillium subrubescens</name>
    <dbReference type="NCBI Taxonomy" id="1316194"/>
    <lineage>
        <taxon>Eukaryota</taxon>
        <taxon>Fungi</taxon>
        <taxon>Dikarya</taxon>
        <taxon>Ascomycota</taxon>
        <taxon>Pezizomycotina</taxon>
        <taxon>Eurotiomycetes</taxon>
        <taxon>Eurotiomycetidae</taxon>
        <taxon>Eurotiales</taxon>
        <taxon>Aspergillaceae</taxon>
        <taxon>Penicillium</taxon>
    </lineage>
</organism>
<proteinExistence type="predicted"/>
<gene>
    <name evidence="1" type="ORF">PENSUB_4188</name>
</gene>
<evidence type="ECO:0000313" key="2">
    <source>
        <dbReference type="Proteomes" id="UP000186955"/>
    </source>
</evidence>
<dbReference type="EMBL" id="MNBE01000350">
    <property type="protein sequence ID" value="OKP10399.1"/>
    <property type="molecule type" value="Genomic_DNA"/>
</dbReference>